<evidence type="ECO:0000256" key="3">
    <source>
        <dbReference type="ARBA" id="ARBA00022692"/>
    </source>
</evidence>
<dbReference type="PANTHER" id="PTHR43791">
    <property type="entry name" value="PERMEASE-RELATED"/>
    <property type="match status" value="1"/>
</dbReference>
<feature type="transmembrane region" description="Helical" evidence="7">
    <location>
        <begin position="416"/>
        <end position="438"/>
    </location>
</feature>
<keyword evidence="5 7" id="KW-0472">Membrane</keyword>
<feature type="transmembrane region" description="Helical" evidence="7">
    <location>
        <begin position="162"/>
        <end position="184"/>
    </location>
</feature>
<feature type="transmembrane region" description="Helical" evidence="7">
    <location>
        <begin position="323"/>
        <end position="340"/>
    </location>
</feature>
<feature type="transmembrane region" description="Helical" evidence="7">
    <location>
        <begin position="190"/>
        <end position="211"/>
    </location>
</feature>
<feature type="transmembrane region" description="Helical" evidence="7">
    <location>
        <begin position="102"/>
        <end position="121"/>
    </location>
</feature>
<dbReference type="GO" id="GO:0022857">
    <property type="term" value="F:transmembrane transporter activity"/>
    <property type="evidence" value="ECO:0007669"/>
    <property type="project" value="InterPro"/>
</dbReference>
<dbReference type="PANTHER" id="PTHR43791:SF52">
    <property type="entry name" value="TRANSPORTER, PUTATIVE (AFU_ORTHOLOGUE AFUA_1G11820)-RELATED"/>
    <property type="match status" value="1"/>
</dbReference>
<dbReference type="FunFam" id="1.20.1250.20:FF:000013">
    <property type="entry name" value="MFS general substrate transporter"/>
    <property type="match status" value="1"/>
</dbReference>
<name>A0AAW0R0R9_9PEZI</name>
<proteinExistence type="predicted"/>
<dbReference type="Gene3D" id="1.20.1250.20">
    <property type="entry name" value="MFS general substrate transporter like domains"/>
    <property type="match status" value="2"/>
</dbReference>
<comment type="subcellular location">
    <subcellularLocation>
        <location evidence="1">Membrane</location>
        <topology evidence="1">Multi-pass membrane protein</topology>
    </subcellularLocation>
</comment>
<dbReference type="InterPro" id="IPR036259">
    <property type="entry name" value="MFS_trans_sf"/>
</dbReference>
<dbReference type="SUPFAM" id="SSF103473">
    <property type="entry name" value="MFS general substrate transporter"/>
    <property type="match status" value="1"/>
</dbReference>
<accession>A0AAW0R0R9</accession>
<evidence type="ECO:0000256" key="6">
    <source>
        <dbReference type="SAM" id="MobiDB-lite"/>
    </source>
</evidence>
<dbReference type="FunFam" id="1.20.1250.20:FF:000018">
    <property type="entry name" value="MFS transporter permease"/>
    <property type="match status" value="1"/>
</dbReference>
<sequence length="468" mass="52313">MLGRATSWLRRALPMQGEFVTEAEERLVRKLDFMICPIFFLINFASILDRSSIGNAKIQGMDEDLGLNIGNRYNIVLVIFFVPYILLEVPSNLLVKHVRPSYYLSGLVFFWGIVVMCEGFVNDYQSLIGLRFLLGVLEAGIFPGIAYVTSMYYKRFEYQRRLTAIWTSVILSNAIGGLLAYAIAHLDGHFGIFIIEGAVTAFFGTIAVFWIPDWPEQNKYLSLADKEMIRQRLLADQPVDEEEEIDVRKFGAIVFDWKVWVSSLIAFGGTVTAYSMSLFLPTILNEVGWDAVQVQLHTIPVWAVSFVVAVMVAWISDRLQHRSLFVVGLSIPPVVGYAILLRQELMPRKVQYAATFLIVLGTITTPIVFAWLLNNLRGHWHRAVGSALINSIGNFGGVVASNVYLAREKPRYSAGYGTALASILLASFGAVGMAAAMYRANQAQDLAERNSLPETESDRSGPAHRYTL</sequence>
<dbReference type="EMBL" id="JAQQWP010000004">
    <property type="protein sequence ID" value="KAK8120813.1"/>
    <property type="molecule type" value="Genomic_DNA"/>
</dbReference>
<comment type="caution">
    <text evidence="9">The sequence shown here is derived from an EMBL/GenBank/DDBJ whole genome shotgun (WGS) entry which is preliminary data.</text>
</comment>
<feature type="transmembrane region" description="Helical" evidence="7">
    <location>
        <begin position="127"/>
        <end position="150"/>
    </location>
</feature>
<dbReference type="InterPro" id="IPR011701">
    <property type="entry name" value="MFS"/>
</dbReference>
<feature type="transmembrane region" description="Helical" evidence="7">
    <location>
        <begin position="385"/>
        <end position="404"/>
    </location>
</feature>
<dbReference type="PROSITE" id="PS50850">
    <property type="entry name" value="MFS"/>
    <property type="match status" value="1"/>
</dbReference>
<feature type="transmembrane region" description="Helical" evidence="7">
    <location>
        <begin position="73"/>
        <end position="95"/>
    </location>
</feature>
<feature type="transmembrane region" description="Helical" evidence="7">
    <location>
        <begin position="33"/>
        <end position="53"/>
    </location>
</feature>
<reference evidence="9 10" key="1">
    <citation type="submission" date="2023-01" db="EMBL/GenBank/DDBJ databases">
        <title>Analysis of 21 Apiospora genomes using comparative genomics revels a genus with tremendous synthesis potential of carbohydrate active enzymes and secondary metabolites.</title>
        <authorList>
            <person name="Sorensen T."/>
        </authorList>
    </citation>
    <scope>NUCLEOTIDE SEQUENCE [LARGE SCALE GENOMIC DNA]</scope>
    <source>
        <strain evidence="9 10">CBS 117206</strain>
    </source>
</reference>
<feature type="transmembrane region" description="Helical" evidence="7">
    <location>
        <begin position="259"/>
        <end position="279"/>
    </location>
</feature>
<dbReference type="AlphaFoldDB" id="A0AAW0R0R9"/>
<dbReference type="Pfam" id="PF07690">
    <property type="entry name" value="MFS_1"/>
    <property type="match status" value="1"/>
</dbReference>
<feature type="transmembrane region" description="Helical" evidence="7">
    <location>
        <begin position="299"/>
        <end position="316"/>
    </location>
</feature>
<evidence type="ECO:0000256" key="1">
    <source>
        <dbReference type="ARBA" id="ARBA00004141"/>
    </source>
</evidence>
<evidence type="ECO:0000256" key="7">
    <source>
        <dbReference type="SAM" id="Phobius"/>
    </source>
</evidence>
<keyword evidence="3 7" id="KW-0812">Transmembrane</keyword>
<organism evidence="9 10">
    <name type="scientific">Apiospora kogelbergensis</name>
    <dbReference type="NCBI Taxonomy" id="1337665"/>
    <lineage>
        <taxon>Eukaryota</taxon>
        <taxon>Fungi</taxon>
        <taxon>Dikarya</taxon>
        <taxon>Ascomycota</taxon>
        <taxon>Pezizomycotina</taxon>
        <taxon>Sordariomycetes</taxon>
        <taxon>Xylariomycetidae</taxon>
        <taxon>Amphisphaeriales</taxon>
        <taxon>Apiosporaceae</taxon>
        <taxon>Apiospora</taxon>
    </lineage>
</organism>
<keyword evidence="10" id="KW-1185">Reference proteome</keyword>
<dbReference type="GO" id="GO:0016020">
    <property type="term" value="C:membrane"/>
    <property type="evidence" value="ECO:0007669"/>
    <property type="project" value="UniProtKB-SubCell"/>
</dbReference>
<evidence type="ECO:0000313" key="10">
    <source>
        <dbReference type="Proteomes" id="UP001392437"/>
    </source>
</evidence>
<keyword evidence="4 7" id="KW-1133">Transmembrane helix</keyword>
<evidence type="ECO:0000259" key="8">
    <source>
        <dbReference type="PROSITE" id="PS50850"/>
    </source>
</evidence>
<dbReference type="InterPro" id="IPR020846">
    <property type="entry name" value="MFS_dom"/>
</dbReference>
<dbReference type="Proteomes" id="UP001392437">
    <property type="component" value="Unassembled WGS sequence"/>
</dbReference>
<evidence type="ECO:0000256" key="4">
    <source>
        <dbReference type="ARBA" id="ARBA00022989"/>
    </source>
</evidence>
<evidence type="ECO:0000256" key="5">
    <source>
        <dbReference type="ARBA" id="ARBA00023136"/>
    </source>
</evidence>
<evidence type="ECO:0000256" key="2">
    <source>
        <dbReference type="ARBA" id="ARBA00022448"/>
    </source>
</evidence>
<feature type="domain" description="Major facilitator superfamily (MFS) profile" evidence="8">
    <location>
        <begin position="35"/>
        <end position="444"/>
    </location>
</feature>
<evidence type="ECO:0000313" key="9">
    <source>
        <dbReference type="EMBL" id="KAK8120813.1"/>
    </source>
</evidence>
<protein>
    <submittedName>
        <fullName evidence="9">MFS general substrate transporter</fullName>
    </submittedName>
</protein>
<keyword evidence="2" id="KW-0813">Transport</keyword>
<feature type="transmembrane region" description="Helical" evidence="7">
    <location>
        <begin position="352"/>
        <end position="373"/>
    </location>
</feature>
<gene>
    <name evidence="9" type="ORF">PG999_004933</name>
</gene>
<feature type="region of interest" description="Disordered" evidence="6">
    <location>
        <begin position="448"/>
        <end position="468"/>
    </location>
</feature>